<evidence type="ECO:0000256" key="1">
    <source>
        <dbReference type="SAM" id="MobiDB-lite"/>
    </source>
</evidence>
<organism evidence="2">
    <name type="scientific">Timema genevievae</name>
    <name type="common">Walking stick</name>
    <dbReference type="NCBI Taxonomy" id="629358"/>
    <lineage>
        <taxon>Eukaryota</taxon>
        <taxon>Metazoa</taxon>
        <taxon>Ecdysozoa</taxon>
        <taxon>Arthropoda</taxon>
        <taxon>Hexapoda</taxon>
        <taxon>Insecta</taxon>
        <taxon>Pterygota</taxon>
        <taxon>Neoptera</taxon>
        <taxon>Polyneoptera</taxon>
        <taxon>Phasmatodea</taxon>
        <taxon>Timematodea</taxon>
        <taxon>Timematoidea</taxon>
        <taxon>Timematidae</taxon>
        <taxon>Timema</taxon>
    </lineage>
</organism>
<gene>
    <name evidence="2" type="ORF">TGEB3V08_LOCUS9709</name>
</gene>
<proteinExistence type="predicted"/>
<sequence length="626" mass="69539">MVSPILSSRKGGSLYTVGREQLDLEESDGQRAEVCLTSGGASLSDTIFKKEDPLPSIPPETPRFAPPGEKSCWRRCIIYIARNDVVLLLVSMLAPNLTKETNDTAVLVSQVNSSPVPKWRPDVTVQHFPRDVSGLHQYSLIDVPYRSCPSGQHAVILSVPSTQGYSYDTMSYDDHPSYSLGAWRYDNDPSGQYYYSRSLSRSNPASDDYDVAYLPRGRLGPWLNHGRRLFRVGLGDILGRLLPGHREEKPELTTQRAPDTSFNFSSPDTPLEEQPPTPMTVENSTQADGRAVINAPINCPSGQRFVAGRYESYFSPDSYCCDEQEVIVYEDVICDPDTLVIKDESTAKPEVKFTPDINDEKQFPPLPEAGGQEIGFGVKSTEVNKVQDFDRQIFEDRYVDSNNVEDNVTTESQGDNVNDIITDSSVVSHTPSVSTSVEESDNDTDYDVYSVDEFIEDNENYTLYTDTCCEEIPILFPVYDIVECPPILYPPFIEVTADSIEQTDIPSVPTTYSSITDNFSTTTLETTSEVPVTTVTSTEETTTNVLQISSMENTSGTTSELPVTTVTSTEETMTDVFQSSSTEYVIDTTSWSPHSHPTIPEDVYQTTTVPEATESTSKFELNVDYQ</sequence>
<dbReference type="AlphaFoldDB" id="A0A7R9PQY6"/>
<name>A0A7R9PQY6_TIMGE</name>
<feature type="region of interest" description="Disordered" evidence="1">
    <location>
        <begin position="245"/>
        <end position="283"/>
    </location>
</feature>
<dbReference type="EMBL" id="OE844728">
    <property type="protein sequence ID" value="CAD7606065.1"/>
    <property type="molecule type" value="Genomic_DNA"/>
</dbReference>
<protein>
    <submittedName>
        <fullName evidence="2">Uncharacterized protein</fullName>
    </submittedName>
</protein>
<accession>A0A7R9PQY6</accession>
<reference evidence="2" key="1">
    <citation type="submission" date="2020-11" db="EMBL/GenBank/DDBJ databases">
        <authorList>
            <person name="Tran Van P."/>
        </authorList>
    </citation>
    <scope>NUCLEOTIDE SEQUENCE</scope>
</reference>
<feature type="compositionally biased region" description="Polar residues" evidence="1">
    <location>
        <begin position="252"/>
        <end position="268"/>
    </location>
</feature>
<evidence type="ECO:0000313" key="2">
    <source>
        <dbReference type="EMBL" id="CAD7606065.1"/>
    </source>
</evidence>